<dbReference type="InterPro" id="IPR036291">
    <property type="entry name" value="NAD(P)-bd_dom_sf"/>
</dbReference>
<gene>
    <name evidence="2" type="ORF">GCM10007964_14760</name>
</gene>
<feature type="domain" description="NAD-dependent epimerase/dehydratase" evidence="1">
    <location>
        <begin position="2"/>
        <end position="68"/>
    </location>
</feature>
<protein>
    <submittedName>
        <fullName evidence="2">Reductase</fullName>
    </submittedName>
</protein>
<evidence type="ECO:0000313" key="3">
    <source>
        <dbReference type="Proteomes" id="UP000645217"/>
    </source>
</evidence>
<name>A0A917QWY4_9ACTN</name>
<reference evidence="2" key="2">
    <citation type="submission" date="2020-09" db="EMBL/GenBank/DDBJ databases">
        <authorList>
            <person name="Sun Q."/>
            <person name="Ohkuma M."/>
        </authorList>
    </citation>
    <scope>NUCLEOTIDE SEQUENCE</scope>
    <source>
        <strain evidence="2">JCM 13064</strain>
    </source>
</reference>
<sequence length="338" mass="36483">MIGGSVFLGRAIVAEALQRGHDVTTFNRGRSGDDLPGVTAVRGDREDPGDLRALATGREWDAVVDVCGYTPRVVAESARALSGHAGTYAFLSSISAIATWPAEQADESSPLYECSPDAGPDDGDYGTLKAGCERAVEQYFTGNSLIIQPGLILGPRESVGRLPWWLRRVARGGRVLAPGDPDTPMQLIDARDIAAFTLDQAAKGVGDRFITTGPAGNTTFGRWLGDCVAVTGSDAELVWVPDAFLSGYEIGVWQELPLWMPASPEDANVWKVSAAKAEAAGLRCRPVSETVRDTWEWLRDGDQAELERRYPSWRRHGIAPDKEERILADWASAASQEG</sequence>
<comment type="caution">
    <text evidence="2">The sequence shown here is derived from an EMBL/GenBank/DDBJ whole genome shotgun (WGS) entry which is preliminary data.</text>
</comment>
<evidence type="ECO:0000259" key="1">
    <source>
        <dbReference type="Pfam" id="PF01370"/>
    </source>
</evidence>
<dbReference type="SUPFAM" id="SSF51735">
    <property type="entry name" value="NAD(P)-binding Rossmann-fold domains"/>
    <property type="match status" value="1"/>
</dbReference>
<dbReference type="AlphaFoldDB" id="A0A917QWY4"/>
<dbReference type="InterPro" id="IPR001509">
    <property type="entry name" value="Epimerase_deHydtase"/>
</dbReference>
<organism evidence="2 3">
    <name type="scientific">Sphaerisporangium melleum</name>
    <dbReference type="NCBI Taxonomy" id="321316"/>
    <lineage>
        <taxon>Bacteria</taxon>
        <taxon>Bacillati</taxon>
        <taxon>Actinomycetota</taxon>
        <taxon>Actinomycetes</taxon>
        <taxon>Streptosporangiales</taxon>
        <taxon>Streptosporangiaceae</taxon>
        <taxon>Sphaerisporangium</taxon>
    </lineage>
</organism>
<accession>A0A917QWY4</accession>
<dbReference type="Proteomes" id="UP000645217">
    <property type="component" value="Unassembled WGS sequence"/>
</dbReference>
<proteinExistence type="predicted"/>
<dbReference type="Pfam" id="PF01370">
    <property type="entry name" value="Epimerase"/>
    <property type="match status" value="1"/>
</dbReference>
<dbReference type="EMBL" id="BMNT01000006">
    <property type="protein sequence ID" value="GGK73000.1"/>
    <property type="molecule type" value="Genomic_DNA"/>
</dbReference>
<reference evidence="2" key="1">
    <citation type="journal article" date="2014" name="Int. J. Syst. Evol. Microbiol.">
        <title>Complete genome sequence of Corynebacterium casei LMG S-19264T (=DSM 44701T), isolated from a smear-ripened cheese.</title>
        <authorList>
            <consortium name="US DOE Joint Genome Institute (JGI-PGF)"/>
            <person name="Walter F."/>
            <person name="Albersmeier A."/>
            <person name="Kalinowski J."/>
            <person name="Ruckert C."/>
        </authorList>
    </citation>
    <scope>NUCLEOTIDE SEQUENCE</scope>
    <source>
        <strain evidence="2">JCM 13064</strain>
    </source>
</reference>
<keyword evidence="3" id="KW-1185">Reference proteome</keyword>
<evidence type="ECO:0000313" key="2">
    <source>
        <dbReference type="EMBL" id="GGK73000.1"/>
    </source>
</evidence>
<dbReference type="Gene3D" id="3.40.50.720">
    <property type="entry name" value="NAD(P)-binding Rossmann-like Domain"/>
    <property type="match status" value="1"/>
</dbReference>